<dbReference type="AlphaFoldDB" id="A0A2H0KIH8"/>
<evidence type="ECO:0000259" key="5">
    <source>
        <dbReference type="Pfam" id="PF08245"/>
    </source>
</evidence>
<feature type="domain" description="Mur ligase central" evidence="5">
    <location>
        <begin position="32"/>
        <end position="219"/>
    </location>
</feature>
<dbReference type="PANTHER" id="PTHR43024">
    <property type="entry name" value="UDP-N-ACETYLMURAMOYL-TRIPEPTIDE--D-ALANYL-D-ALANINE LIGASE"/>
    <property type="match status" value="1"/>
</dbReference>
<evidence type="ECO:0008006" key="8">
    <source>
        <dbReference type="Google" id="ProtNLM"/>
    </source>
</evidence>
<reference evidence="6 7" key="1">
    <citation type="submission" date="2017-09" db="EMBL/GenBank/DDBJ databases">
        <title>Depth-based differentiation of microbial function through sediment-hosted aquifers and enrichment of novel symbionts in the deep terrestrial subsurface.</title>
        <authorList>
            <person name="Probst A.J."/>
            <person name="Ladd B."/>
            <person name="Jarett J.K."/>
            <person name="Geller-Mcgrath D.E."/>
            <person name="Sieber C.M."/>
            <person name="Emerson J.B."/>
            <person name="Anantharaman K."/>
            <person name="Thomas B.C."/>
            <person name="Malmstrom R."/>
            <person name="Stieglmeier M."/>
            <person name="Klingl A."/>
            <person name="Woyke T."/>
            <person name="Ryan C.M."/>
            <person name="Banfield J.F."/>
        </authorList>
    </citation>
    <scope>NUCLEOTIDE SEQUENCE [LARGE SCALE GENOMIC DNA]</scope>
    <source>
        <strain evidence="6">CG11_big_fil_rev_8_21_14_0_20_40_12</strain>
    </source>
</reference>
<dbReference type="InterPro" id="IPR013221">
    <property type="entry name" value="Mur_ligase_cen"/>
</dbReference>
<dbReference type="GO" id="GO:0016881">
    <property type="term" value="F:acid-amino acid ligase activity"/>
    <property type="evidence" value="ECO:0007669"/>
    <property type="project" value="InterPro"/>
</dbReference>
<keyword evidence="2" id="KW-0547">Nucleotide-binding</keyword>
<sequence length="378" mass="41434">MGRNIKNLFHQVRRKLAKIWLEINLQLTVVGVTGSYGKTTAVTAIASVLSGKYSVNKTDINLDTVFNLPVTILKTKIWNEVLVLEYGIDHLGEMDRHLSLVKPKIAVLTGITPVHTDKDLLRSLSNVVSEKSKLIEAVPPLGLAVLNYDDEEVRKVGLKLKGRKVFYGLSEKADVWADKIILSLLRTSFQLHDGEEKILINSGLLGYQAVYACLVAYIVGKEQKVDIGTIVQKLAQLKPLEGRFSVGPGPQQTVLINDAKRSNPASVIAGLKSLSQFSGRKIAVLGEMGELGESSVSMHQQIGKEAASCQIDMLVGVGSLAKYTVEAAQNFGLKKAFFAKDINSAADFLKKNLQKGDLIYLKASLHKHLERIIPLLLQ</sequence>
<organism evidence="6 7">
    <name type="scientific">Candidatus Shapirobacteria bacterium CG11_big_fil_rev_8_21_14_0_20_40_12</name>
    <dbReference type="NCBI Taxonomy" id="1974889"/>
    <lineage>
        <taxon>Bacteria</taxon>
        <taxon>Candidatus Shapironibacteriota</taxon>
    </lineage>
</organism>
<evidence type="ECO:0000256" key="2">
    <source>
        <dbReference type="ARBA" id="ARBA00022741"/>
    </source>
</evidence>
<dbReference type="GO" id="GO:0005524">
    <property type="term" value="F:ATP binding"/>
    <property type="evidence" value="ECO:0007669"/>
    <property type="project" value="UniProtKB-KW"/>
</dbReference>
<dbReference type="EMBL" id="PCVI01000028">
    <property type="protein sequence ID" value="PIQ70184.1"/>
    <property type="molecule type" value="Genomic_DNA"/>
</dbReference>
<dbReference type="Pfam" id="PF08245">
    <property type="entry name" value="Mur_ligase_M"/>
    <property type="match status" value="1"/>
</dbReference>
<name>A0A2H0KIH8_9BACT</name>
<dbReference type="SUPFAM" id="SSF53244">
    <property type="entry name" value="MurD-like peptide ligases, peptide-binding domain"/>
    <property type="match status" value="1"/>
</dbReference>
<evidence type="ECO:0000313" key="7">
    <source>
        <dbReference type="Proteomes" id="UP000231371"/>
    </source>
</evidence>
<dbReference type="PANTHER" id="PTHR43024:SF1">
    <property type="entry name" value="UDP-N-ACETYLMURAMOYL-TRIPEPTIDE--D-ALANYL-D-ALANINE LIGASE"/>
    <property type="match status" value="1"/>
</dbReference>
<dbReference type="SUPFAM" id="SSF53623">
    <property type="entry name" value="MurD-like peptide ligases, catalytic domain"/>
    <property type="match status" value="1"/>
</dbReference>
<dbReference type="Proteomes" id="UP000231371">
    <property type="component" value="Unassembled WGS sequence"/>
</dbReference>
<evidence type="ECO:0000259" key="4">
    <source>
        <dbReference type="Pfam" id="PF02875"/>
    </source>
</evidence>
<gene>
    <name evidence="6" type="ORF">COV89_01830</name>
</gene>
<keyword evidence="1" id="KW-0436">Ligase</keyword>
<dbReference type="Gene3D" id="3.40.1190.10">
    <property type="entry name" value="Mur-like, catalytic domain"/>
    <property type="match status" value="1"/>
</dbReference>
<dbReference type="Pfam" id="PF02875">
    <property type="entry name" value="Mur_ligase_C"/>
    <property type="match status" value="1"/>
</dbReference>
<accession>A0A2H0KIH8</accession>
<keyword evidence="3" id="KW-0067">ATP-binding</keyword>
<feature type="domain" description="Mur ligase C-terminal" evidence="4">
    <location>
        <begin position="242"/>
        <end position="364"/>
    </location>
</feature>
<evidence type="ECO:0000256" key="1">
    <source>
        <dbReference type="ARBA" id="ARBA00022598"/>
    </source>
</evidence>
<evidence type="ECO:0000313" key="6">
    <source>
        <dbReference type="EMBL" id="PIQ70184.1"/>
    </source>
</evidence>
<evidence type="ECO:0000256" key="3">
    <source>
        <dbReference type="ARBA" id="ARBA00022840"/>
    </source>
</evidence>
<dbReference type="InterPro" id="IPR036565">
    <property type="entry name" value="Mur-like_cat_sf"/>
</dbReference>
<dbReference type="InterPro" id="IPR051046">
    <property type="entry name" value="MurCDEF_CellWall_CoF430Synth"/>
</dbReference>
<dbReference type="Gene3D" id="3.90.190.20">
    <property type="entry name" value="Mur ligase, C-terminal domain"/>
    <property type="match status" value="1"/>
</dbReference>
<proteinExistence type="predicted"/>
<dbReference type="InterPro" id="IPR004101">
    <property type="entry name" value="Mur_ligase_C"/>
</dbReference>
<protein>
    <recommendedName>
        <fullName evidence="8">UDP-N-acetylmuramoyl-tripeptide--D-alanyl-D-alanine ligase</fullName>
    </recommendedName>
</protein>
<comment type="caution">
    <text evidence="6">The sequence shown here is derived from an EMBL/GenBank/DDBJ whole genome shotgun (WGS) entry which is preliminary data.</text>
</comment>
<dbReference type="InterPro" id="IPR036615">
    <property type="entry name" value="Mur_ligase_C_dom_sf"/>
</dbReference>